<dbReference type="eggNOG" id="COG0392">
    <property type="taxonomic scope" value="Bacteria"/>
</dbReference>
<dbReference type="GO" id="GO:0005886">
    <property type="term" value="C:plasma membrane"/>
    <property type="evidence" value="ECO:0007669"/>
    <property type="project" value="UniProtKB-SubCell"/>
</dbReference>
<evidence type="ECO:0000256" key="1">
    <source>
        <dbReference type="ARBA" id="ARBA00004651"/>
    </source>
</evidence>
<feature type="transmembrane region" description="Helical" evidence="6">
    <location>
        <begin position="193"/>
        <end position="215"/>
    </location>
</feature>
<dbReference type="PANTHER" id="PTHR40277:SF1">
    <property type="entry name" value="BLL5419 PROTEIN"/>
    <property type="match status" value="1"/>
</dbReference>
<dbReference type="STRING" id="314265.R2601_05178"/>
<name>Q0FS68_SALBH</name>
<feature type="transmembrane region" description="Helical" evidence="6">
    <location>
        <begin position="121"/>
        <end position="138"/>
    </location>
</feature>
<evidence type="ECO:0000256" key="5">
    <source>
        <dbReference type="ARBA" id="ARBA00023136"/>
    </source>
</evidence>
<keyword evidence="5 6" id="KW-0472">Membrane</keyword>
<keyword evidence="3 6" id="KW-0812">Transmembrane</keyword>
<proteinExistence type="predicted"/>
<dbReference type="PANTHER" id="PTHR40277">
    <property type="entry name" value="BLL5419 PROTEIN"/>
    <property type="match status" value="1"/>
</dbReference>
<dbReference type="Pfam" id="PF03706">
    <property type="entry name" value="LPG_synthase_TM"/>
    <property type="match status" value="1"/>
</dbReference>
<evidence type="ECO:0000313" key="7">
    <source>
        <dbReference type="EMBL" id="EAU47133.1"/>
    </source>
</evidence>
<accession>Q0FS68</accession>
<comment type="subcellular location">
    <subcellularLocation>
        <location evidence="1">Cell membrane</location>
        <topology evidence="1">Multi-pass membrane protein</topology>
    </subcellularLocation>
</comment>
<feature type="transmembrane region" description="Helical" evidence="6">
    <location>
        <begin position="150"/>
        <end position="172"/>
    </location>
</feature>
<keyword evidence="8" id="KW-1185">Reference proteome</keyword>
<reference evidence="7 8" key="1">
    <citation type="journal article" date="2010" name="J. Bacteriol.">
        <title>Genome sequences of Pelagibaca bermudensis HTCC2601T and Maritimibacter alkaliphilus HTCC2654T, the type strains of two marine Roseobacter genera.</title>
        <authorList>
            <person name="Thrash J.C."/>
            <person name="Cho J.C."/>
            <person name="Ferriera S."/>
            <person name="Johnson J."/>
            <person name="Vergin K.L."/>
            <person name="Giovannoni S.J."/>
        </authorList>
    </citation>
    <scope>NUCLEOTIDE SEQUENCE [LARGE SCALE GENOMIC DNA]</scope>
    <source>
        <strain evidence="8">DSM 26914 / JCM 13377 / KCTC 12554 / HTCC2601</strain>
    </source>
</reference>
<sequence>MRLLRVFVPLALIALCLWLADGRAVLARLSGLSAGWFIGAIALLNAVTLLSALRWKLTATALNLPLSAGEAVREYYLAQFVNQTLPGGVLGDAARAMRSRKGGPMRRAAQAVVLERASGQAGMALVAVLGLMLLVVAPQNVLPAASALPAIAWLPLAFLVALLIGAVPLAVGRAGGREGGWRRAVREALLRRWPVQTALSVLVALLTVAAFALAARATGSALAPTTALLIVPLILTAMLLPASVAGWGWREGAAASLFTMAGLGAEAGIAASIAFGIAMLLSALPGAFFLRRTAQQAPQETAEIASPTE</sequence>
<dbReference type="EMBL" id="AATQ01000009">
    <property type="protein sequence ID" value="EAU47133.1"/>
    <property type="molecule type" value="Genomic_DNA"/>
</dbReference>
<evidence type="ECO:0000256" key="4">
    <source>
        <dbReference type="ARBA" id="ARBA00022989"/>
    </source>
</evidence>
<evidence type="ECO:0000256" key="6">
    <source>
        <dbReference type="SAM" id="Phobius"/>
    </source>
</evidence>
<evidence type="ECO:0000256" key="2">
    <source>
        <dbReference type="ARBA" id="ARBA00022475"/>
    </source>
</evidence>
<evidence type="ECO:0000313" key="8">
    <source>
        <dbReference type="Proteomes" id="UP000006230"/>
    </source>
</evidence>
<dbReference type="HOGENOM" id="CLU_048072_4_0_5"/>
<organism evidence="7 8">
    <name type="scientific">Salipiger bermudensis (strain DSM 26914 / JCM 13377 / KCTC 12554 / HTCC2601)</name>
    <name type="common">Pelagibaca bermudensis</name>
    <dbReference type="NCBI Taxonomy" id="314265"/>
    <lineage>
        <taxon>Bacteria</taxon>
        <taxon>Pseudomonadati</taxon>
        <taxon>Pseudomonadota</taxon>
        <taxon>Alphaproteobacteria</taxon>
        <taxon>Rhodobacterales</taxon>
        <taxon>Roseobacteraceae</taxon>
        <taxon>Salipiger</taxon>
    </lineage>
</organism>
<feature type="transmembrane region" description="Helical" evidence="6">
    <location>
        <begin position="227"/>
        <end position="249"/>
    </location>
</feature>
<feature type="transmembrane region" description="Helical" evidence="6">
    <location>
        <begin position="269"/>
        <end position="290"/>
    </location>
</feature>
<dbReference type="Proteomes" id="UP000006230">
    <property type="component" value="Unassembled WGS sequence"/>
</dbReference>
<comment type="caution">
    <text evidence="7">The sequence shown here is derived from an EMBL/GenBank/DDBJ whole genome shotgun (WGS) entry which is preliminary data.</text>
</comment>
<dbReference type="OrthoDB" id="9126302at2"/>
<evidence type="ECO:0000256" key="3">
    <source>
        <dbReference type="ARBA" id="ARBA00022692"/>
    </source>
</evidence>
<dbReference type="RefSeq" id="WP_007802753.1">
    <property type="nucleotide sequence ID" value="NZ_DS022277.1"/>
</dbReference>
<protein>
    <submittedName>
        <fullName evidence="7">Uncharacterized protein</fullName>
    </submittedName>
</protein>
<dbReference type="AlphaFoldDB" id="Q0FS68"/>
<feature type="transmembrane region" description="Helical" evidence="6">
    <location>
        <begin position="32"/>
        <end position="53"/>
    </location>
</feature>
<gene>
    <name evidence="7" type="ORF">R2601_05178</name>
</gene>
<keyword evidence="4 6" id="KW-1133">Transmembrane helix</keyword>
<dbReference type="InterPro" id="IPR022791">
    <property type="entry name" value="L-PG_synthase/AglD"/>
</dbReference>
<keyword evidence="2" id="KW-1003">Cell membrane</keyword>